<name>A0AA88LE72_ARTSF</name>
<gene>
    <name evidence="1" type="ORF">QYM36_005547</name>
</gene>
<keyword evidence="2" id="KW-1185">Reference proteome</keyword>
<proteinExistence type="predicted"/>
<dbReference type="EMBL" id="JAVRJZ010000009">
    <property type="protein sequence ID" value="KAK2718275.1"/>
    <property type="molecule type" value="Genomic_DNA"/>
</dbReference>
<comment type="caution">
    <text evidence="1">The sequence shown here is derived from an EMBL/GenBank/DDBJ whole genome shotgun (WGS) entry which is preliminary data.</text>
</comment>
<dbReference type="Proteomes" id="UP001187531">
    <property type="component" value="Unassembled WGS sequence"/>
</dbReference>
<evidence type="ECO:0000313" key="1">
    <source>
        <dbReference type="EMBL" id="KAK2718275.1"/>
    </source>
</evidence>
<dbReference type="AlphaFoldDB" id="A0AA88LE72"/>
<reference evidence="1" key="1">
    <citation type="submission" date="2023-07" db="EMBL/GenBank/DDBJ databases">
        <title>Chromosome-level genome assembly of Artemia franciscana.</title>
        <authorList>
            <person name="Jo E."/>
        </authorList>
    </citation>
    <scope>NUCLEOTIDE SEQUENCE</scope>
    <source>
        <tissue evidence="1">Whole body</tissue>
    </source>
</reference>
<protein>
    <submittedName>
        <fullName evidence="1">Uncharacterized protein</fullName>
    </submittedName>
</protein>
<organism evidence="1 2">
    <name type="scientific">Artemia franciscana</name>
    <name type="common">Brine shrimp</name>
    <name type="synonym">Artemia sanfranciscana</name>
    <dbReference type="NCBI Taxonomy" id="6661"/>
    <lineage>
        <taxon>Eukaryota</taxon>
        <taxon>Metazoa</taxon>
        <taxon>Ecdysozoa</taxon>
        <taxon>Arthropoda</taxon>
        <taxon>Crustacea</taxon>
        <taxon>Branchiopoda</taxon>
        <taxon>Anostraca</taxon>
        <taxon>Artemiidae</taxon>
        <taxon>Artemia</taxon>
    </lineage>
</organism>
<accession>A0AA88LE72</accession>
<evidence type="ECO:0000313" key="2">
    <source>
        <dbReference type="Proteomes" id="UP001187531"/>
    </source>
</evidence>
<sequence length="107" mass="12291">MCVVENINYYQELRCSDMMLIQIVMMDFLLNHDMDAFKTVLDQVQREAEPDIVALDKVAAHSVNAFTWCSEAFSNRLEMRVVGPECETPHSALFVQALEIFVKFAEV</sequence>